<keyword evidence="1" id="KW-0175">Coiled coil</keyword>
<dbReference type="OrthoDB" id="2800649at2759"/>
<name>A0A4Y7Q3S7_9AGAM</name>
<evidence type="ECO:0000313" key="3">
    <source>
        <dbReference type="EMBL" id="TDL21908.1"/>
    </source>
</evidence>
<feature type="region of interest" description="Disordered" evidence="2">
    <location>
        <begin position="644"/>
        <end position="679"/>
    </location>
</feature>
<evidence type="ECO:0000256" key="2">
    <source>
        <dbReference type="SAM" id="MobiDB-lite"/>
    </source>
</evidence>
<dbReference type="VEuPathDB" id="FungiDB:BD410DRAFT_840293"/>
<proteinExistence type="predicted"/>
<dbReference type="Proteomes" id="UP000294933">
    <property type="component" value="Unassembled WGS sequence"/>
</dbReference>
<feature type="compositionally biased region" description="Basic and acidic residues" evidence="2">
    <location>
        <begin position="162"/>
        <end position="177"/>
    </location>
</feature>
<reference evidence="3 4" key="1">
    <citation type="submission" date="2018-06" db="EMBL/GenBank/DDBJ databases">
        <title>A transcriptomic atlas of mushroom development highlights an independent origin of complex multicellularity.</title>
        <authorList>
            <consortium name="DOE Joint Genome Institute"/>
            <person name="Krizsan K."/>
            <person name="Almasi E."/>
            <person name="Merenyi Z."/>
            <person name="Sahu N."/>
            <person name="Viragh M."/>
            <person name="Koszo T."/>
            <person name="Mondo S."/>
            <person name="Kiss B."/>
            <person name="Balint B."/>
            <person name="Kues U."/>
            <person name="Barry K."/>
            <person name="Hegedus J.C."/>
            <person name="Henrissat B."/>
            <person name="Johnson J."/>
            <person name="Lipzen A."/>
            <person name="Ohm R."/>
            <person name="Nagy I."/>
            <person name="Pangilinan J."/>
            <person name="Yan J."/>
            <person name="Xiong Y."/>
            <person name="Grigoriev I.V."/>
            <person name="Hibbett D.S."/>
            <person name="Nagy L.G."/>
        </authorList>
    </citation>
    <scope>NUCLEOTIDE SEQUENCE [LARGE SCALE GENOMIC DNA]</scope>
    <source>
        <strain evidence="3 4">SZMC22713</strain>
    </source>
</reference>
<sequence>MAQTRKQNADAHPGLVAMDVTSSRRSKEVVAAEKAEKAQKLKEKQAQEKQKLTEVAELEIRMAKDVTEANKMALPYNRPKRGATLQNAKPADKMAEDDIESSAVDSSDNFELPESALTEDDGDAEDGDADEPEETPKPKGKKSTKQKGATRKAIQALGQQMEEGKRDGERVASDHEVATGVIPRKASAGKGKSDKNKSKPAPLTRQNAMVPDWLELISIDAEEPKSKSTKSTASDRKPRPSAPASATTSARTTASNPIAIKKELISKSKAPKATEEFEPDADDFGMGIPPAFEETEREAALSSPIKGPNNRLSQLGIISIDDTVTPIKPAKTRKSRKRAHSEEQHEDEDVKPDIKPDDEQVGKRQKTSQSSQARTSKYTNKDLPIVFSTPAWRGCFIPTMYQWLGSYEQPWDIDDVQLLAKVKAGLEKIFPDHGEKIEIHSPPISVTTQRFTEWRSGLGQAALDAVDLFFAEKRWDLNKRKKAAVAMQVDFRFLYKKSRGSNKDEYSGLFRSELCLRTLAYHVSQINGHVRVPALGSIKDLEAKGALAMVATALERALKLWQDDNIVWIPDQGKRPQVTLSDGTAYHYLKPTPGPGYSKQDSERPLTFGVNWSDATRKYLKSVKRALKDGAIPEIMEEARVYAKDKGRASRGGGAANKGDSSDDDDPRCHIVDRSEPEDDNCTSCVDSTCTNFMSL</sequence>
<feature type="compositionally biased region" description="Low complexity" evidence="2">
    <location>
        <begin position="242"/>
        <end position="255"/>
    </location>
</feature>
<evidence type="ECO:0000256" key="1">
    <source>
        <dbReference type="SAM" id="Coils"/>
    </source>
</evidence>
<feature type="coiled-coil region" evidence="1">
    <location>
        <begin position="30"/>
        <end position="61"/>
    </location>
</feature>
<dbReference type="EMBL" id="ML170178">
    <property type="protein sequence ID" value="TDL21908.1"/>
    <property type="molecule type" value="Genomic_DNA"/>
</dbReference>
<dbReference type="STRING" id="50990.A0A4Y7Q3S7"/>
<organism evidence="3 4">
    <name type="scientific">Rickenella mellea</name>
    <dbReference type="NCBI Taxonomy" id="50990"/>
    <lineage>
        <taxon>Eukaryota</taxon>
        <taxon>Fungi</taxon>
        <taxon>Dikarya</taxon>
        <taxon>Basidiomycota</taxon>
        <taxon>Agaricomycotina</taxon>
        <taxon>Agaricomycetes</taxon>
        <taxon>Hymenochaetales</taxon>
        <taxon>Rickenellaceae</taxon>
        <taxon>Rickenella</taxon>
    </lineage>
</organism>
<gene>
    <name evidence="3" type="ORF">BD410DRAFT_840293</name>
</gene>
<feature type="compositionally biased region" description="Basic residues" evidence="2">
    <location>
        <begin position="138"/>
        <end position="150"/>
    </location>
</feature>
<feature type="compositionally biased region" description="Basic and acidic residues" evidence="2">
    <location>
        <begin position="351"/>
        <end position="362"/>
    </location>
</feature>
<protein>
    <submittedName>
        <fullName evidence="3">Uncharacterized protein</fullName>
    </submittedName>
</protein>
<feature type="region of interest" description="Disordered" evidence="2">
    <location>
        <begin position="1"/>
        <end position="24"/>
    </location>
</feature>
<feature type="compositionally biased region" description="Acidic residues" evidence="2">
    <location>
        <begin position="117"/>
        <end position="133"/>
    </location>
</feature>
<feature type="compositionally biased region" description="Basic residues" evidence="2">
    <location>
        <begin position="330"/>
        <end position="339"/>
    </location>
</feature>
<feature type="region of interest" description="Disordered" evidence="2">
    <location>
        <begin position="326"/>
        <end position="375"/>
    </location>
</feature>
<dbReference type="AlphaFoldDB" id="A0A4Y7Q3S7"/>
<feature type="region of interest" description="Disordered" evidence="2">
    <location>
        <begin position="67"/>
        <end position="311"/>
    </location>
</feature>
<accession>A0A4Y7Q3S7</accession>
<evidence type="ECO:0000313" key="4">
    <source>
        <dbReference type="Proteomes" id="UP000294933"/>
    </source>
</evidence>
<keyword evidence="4" id="KW-1185">Reference proteome</keyword>